<proteinExistence type="inferred from homology"/>
<keyword evidence="2 8" id="KW-0813">Transport</keyword>
<evidence type="ECO:0000256" key="7">
    <source>
        <dbReference type="ARBA" id="ARBA00023237"/>
    </source>
</evidence>
<name>A0A2S8AEN1_9FLAO</name>
<evidence type="ECO:0000256" key="8">
    <source>
        <dbReference type="PROSITE-ProRule" id="PRU01360"/>
    </source>
</evidence>
<reference evidence="10 11" key="1">
    <citation type="submission" date="2018-02" db="EMBL/GenBank/DDBJ databases">
        <title>Genome sequences of Apibacter spp., gut symbionts of Asian honey bees.</title>
        <authorList>
            <person name="Kwong W.K."/>
            <person name="Steele M.I."/>
            <person name="Moran N.A."/>
        </authorList>
    </citation>
    <scope>NUCLEOTIDE SEQUENCE [LARGE SCALE GENOMIC DNA]</scope>
    <source>
        <strain evidence="11">wkB301</strain>
    </source>
</reference>
<sequence length="719" mass="83506">MYINRFYSFFILYFIFCFTKSQHIKDSLSYRNIDDVIITGQYSPQSLAKSIYQVEIISEQDIKNRAASTLADVLNYNLNFLVVPKQDTGDSQVSLFGLNGQYFKVMIDNIPLVSDNGMGNTIDLTKINLDNVEQIEIVRGSMGVDYGSNSLTGIINIITKKKIPEKWKISGYTQEESVGNEYDWKEKGRHIQSLEVSHNLSNKWFISAGINSNNFQGFFDNKEGKRYYENDGKRGYEWLPKQQWNANALISFKSKNFSAFYKVQFLDEIIKYYNPIVKYAPLYLGGLYTYSSTDRDYNTQRWLHHVFLKTRFFNQIDYNGDFSYQEQNRKYRDYIYDIGKREVFNFKNPYKSYAKTEAWYNRGTFSNFIKSKILDFQLGYEINLIEGFRAANSASIAGLNVSGFQEDVRKHLDNYDIFISSEIRTNVGLSLRPGFRSSFNSKFENQYSYSFAMKYELSKLSDIRAEFSSSNRTPNFDELYTYFVDSNHDIQGNSDLNPEKGYSTAIHWNQKIISNNDLKTSFNLSTIYIELKDKIELSTVSIVPLHYKYINIDKYSSWGIQGGNSFQYKNIDFSLGASVFGISRKLNDNINGIHVTVPNDKYLYNFQLNSNVNYTIQKWETTISIYYKYTGKESGYIYDSNSDSFYLGKQEDFNQLDASIRKYLFKNKIEITAGVRNIFDIKNVNTTAAQSGAHQGPISSINLFYGRSYFLKLGFNLDF</sequence>
<keyword evidence="3 8" id="KW-1134">Transmembrane beta strand</keyword>
<dbReference type="AlphaFoldDB" id="A0A2S8AEN1"/>
<dbReference type="RefSeq" id="WP_105246261.1">
    <property type="nucleotide sequence ID" value="NZ_PSZM01000026.1"/>
</dbReference>
<dbReference type="PANTHER" id="PTHR30069">
    <property type="entry name" value="TONB-DEPENDENT OUTER MEMBRANE RECEPTOR"/>
    <property type="match status" value="1"/>
</dbReference>
<comment type="similarity">
    <text evidence="8">Belongs to the TonB-dependent receptor family.</text>
</comment>
<evidence type="ECO:0000256" key="2">
    <source>
        <dbReference type="ARBA" id="ARBA00022448"/>
    </source>
</evidence>
<feature type="domain" description="TonB-dependent receptor plug" evidence="9">
    <location>
        <begin position="49"/>
        <end position="154"/>
    </location>
</feature>
<evidence type="ECO:0000256" key="4">
    <source>
        <dbReference type="ARBA" id="ARBA00022692"/>
    </source>
</evidence>
<comment type="caution">
    <text evidence="10">The sequence shown here is derived from an EMBL/GenBank/DDBJ whole genome shotgun (WGS) entry which is preliminary data.</text>
</comment>
<dbReference type="InterPro" id="IPR039426">
    <property type="entry name" value="TonB-dep_rcpt-like"/>
</dbReference>
<keyword evidence="4 8" id="KW-0812">Transmembrane</keyword>
<dbReference type="GO" id="GO:0015344">
    <property type="term" value="F:siderophore uptake transmembrane transporter activity"/>
    <property type="evidence" value="ECO:0007669"/>
    <property type="project" value="TreeGrafter"/>
</dbReference>
<evidence type="ECO:0000313" key="11">
    <source>
        <dbReference type="Proteomes" id="UP000238042"/>
    </source>
</evidence>
<accession>A0A2S8AEN1</accession>
<protein>
    <submittedName>
        <fullName evidence="10">TonB-dependent receptor</fullName>
    </submittedName>
</protein>
<keyword evidence="11" id="KW-1185">Reference proteome</keyword>
<keyword evidence="5" id="KW-0732">Signal</keyword>
<dbReference type="SUPFAM" id="SSF56935">
    <property type="entry name" value="Porins"/>
    <property type="match status" value="1"/>
</dbReference>
<dbReference type="OrthoDB" id="9764669at2"/>
<dbReference type="GO" id="GO:0044718">
    <property type="term" value="P:siderophore transmembrane transport"/>
    <property type="evidence" value="ECO:0007669"/>
    <property type="project" value="TreeGrafter"/>
</dbReference>
<dbReference type="PROSITE" id="PS52016">
    <property type="entry name" value="TONB_DEPENDENT_REC_3"/>
    <property type="match status" value="1"/>
</dbReference>
<evidence type="ECO:0000256" key="5">
    <source>
        <dbReference type="ARBA" id="ARBA00022729"/>
    </source>
</evidence>
<dbReference type="PANTHER" id="PTHR30069:SF29">
    <property type="entry name" value="HEMOGLOBIN AND HEMOGLOBIN-HAPTOGLOBIN-BINDING PROTEIN 1-RELATED"/>
    <property type="match status" value="1"/>
</dbReference>
<evidence type="ECO:0000256" key="6">
    <source>
        <dbReference type="ARBA" id="ARBA00023136"/>
    </source>
</evidence>
<dbReference type="InterPro" id="IPR012910">
    <property type="entry name" value="Plug_dom"/>
</dbReference>
<comment type="subcellular location">
    <subcellularLocation>
        <location evidence="1 8">Cell outer membrane</location>
        <topology evidence="1 8">Multi-pass membrane protein</topology>
    </subcellularLocation>
</comment>
<dbReference type="Proteomes" id="UP000238042">
    <property type="component" value="Unassembled WGS sequence"/>
</dbReference>
<dbReference type="EMBL" id="PSZM01000026">
    <property type="protein sequence ID" value="PQL93975.1"/>
    <property type="molecule type" value="Genomic_DNA"/>
</dbReference>
<evidence type="ECO:0000313" key="10">
    <source>
        <dbReference type="EMBL" id="PQL93975.1"/>
    </source>
</evidence>
<dbReference type="Gene3D" id="2.40.170.20">
    <property type="entry name" value="TonB-dependent receptor, beta-barrel domain"/>
    <property type="match status" value="1"/>
</dbReference>
<dbReference type="GO" id="GO:0009279">
    <property type="term" value="C:cell outer membrane"/>
    <property type="evidence" value="ECO:0007669"/>
    <property type="project" value="UniProtKB-SubCell"/>
</dbReference>
<dbReference type="InterPro" id="IPR037066">
    <property type="entry name" value="Plug_dom_sf"/>
</dbReference>
<keyword evidence="10" id="KW-0675">Receptor</keyword>
<evidence type="ECO:0000256" key="3">
    <source>
        <dbReference type="ARBA" id="ARBA00022452"/>
    </source>
</evidence>
<keyword evidence="7 8" id="KW-0998">Cell outer membrane</keyword>
<gene>
    <name evidence="10" type="ORF">C4S77_04105</name>
</gene>
<dbReference type="Pfam" id="PF07715">
    <property type="entry name" value="Plug"/>
    <property type="match status" value="1"/>
</dbReference>
<dbReference type="InterPro" id="IPR036942">
    <property type="entry name" value="Beta-barrel_TonB_sf"/>
</dbReference>
<keyword evidence="6 8" id="KW-0472">Membrane</keyword>
<evidence type="ECO:0000256" key="1">
    <source>
        <dbReference type="ARBA" id="ARBA00004571"/>
    </source>
</evidence>
<organism evidence="10 11">
    <name type="scientific">Apibacter adventoris</name>
    <dbReference type="NCBI Taxonomy" id="1679466"/>
    <lineage>
        <taxon>Bacteria</taxon>
        <taxon>Pseudomonadati</taxon>
        <taxon>Bacteroidota</taxon>
        <taxon>Flavobacteriia</taxon>
        <taxon>Flavobacteriales</taxon>
        <taxon>Weeksellaceae</taxon>
        <taxon>Apibacter</taxon>
    </lineage>
</organism>
<dbReference type="Gene3D" id="2.170.130.10">
    <property type="entry name" value="TonB-dependent receptor, plug domain"/>
    <property type="match status" value="1"/>
</dbReference>
<evidence type="ECO:0000259" key="9">
    <source>
        <dbReference type="Pfam" id="PF07715"/>
    </source>
</evidence>